<reference evidence="2 3" key="1">
    <citation type="submission" date="2013-07" db="EMBL/GenBank/DDBJ databases">
        <authorList>
            <person name="Stoco P.H."/>
            <person name="Wagner G."/>
            <person name="Gerber A."/>
            <person name="Zaha A."/>
            <person name="Thompson C."/>
            <person name="Bartholomeu D.C."/>
            <person name="Luckemeyer D.D."/>
            <person name="Bahia D."/>
            <person name="Loreto E."/>
            <person name="Prestes E.B."/>
            <person name="Lima F.M."/>
            <person name="Rodrigues-Luiz G."/>
            <person name="Vallejo G.A."/>
            <person name="Filho J.F."/>
            <person name="Monteiro K.M."/>
            <person name="Tyler K.M."/>
            <person name="de Almeida L.G."/>
            <person name="Ortiz M.F."/>
            <person name="Siervo M.A."/>
            <person name="de Moraes M.H."/>
            <person name="Cunha O.L."/>
            <person name="Mendonca-Neto R."/>
            <person name="Silva R."/>
            <person name="Teixeira S.M."/>
            <person name="Murta S.M."/>
            <person name="Sincero T.C."/>
            <person name="Mendes T.A."/>
            <person name="Urmenyi T.P."/>
            <person name="Silva V.G."/>
            <person name="da Rocha W.D."/>
            <person name="Andersson B."/>
            <person name="Romanha A.J."/>
            <person name="Steindel M."/>
            <person name="de Vasconcelos A.T."/>
            <person name="Grisard E.C."/>
        </authorList>
    </citation>
    <scope>NUCLEOTIDE SEQUENCE [LARGE SCALE GENOMIC DNA]</scope>
    <source>
        <strain evidence="2 3">SC58</strain>
    </source>
</reference>
<keyword evidence="1" id="KW-0472">Membrane</keyword>
<keyword evidence="1" id="KW-1133">Transmembrane helix</keyword>
<protein>
    <recommendedName>
        <fullName evidence="4">Transmembrane protein</fullName>
    </recommendedName>
</protein>
<feature type="transmembrane region" description="Helical" evidence="1">
    <location>
        <begin position="37"/>
        <end position="57"/>
    </location>
</feature>
<accession>A0A061IVQ9</accession>
<evidence type="ECO:0000313" key="2">
    <source>
        <dbReference type="EMBL" id="ESL05072.1"/>
    </source>
</evidence>
<evidence type="ECO:0008006" key="4">
    <source>
        <dbReference type="Google" id="ProtNLM"/>
    </source>
</evidence>
<gene>
    <name evidence="2" type="ORF">TRSC58_07324</name>
</gene>
<sequence length="71" mass="7924">MGGQSGVGVAATAVAVRVWYHPFCPLKKTLFSHPTLFPLYLLFALLVFFFFTVVVAVSGRRRERGSWYAGE</sequence>
<comment type="caution">
    <text evidence="2">The sequence shown here is derived from an EMBL/GenBank/DDBJ whole genome shotgun (WGS) entry which is preliminary data.</text>
</comment>
<organism evidence="2 3">
    <name type="scientific">Trypanosoma rangeli SC58</name>
    <dbReference type="NCBI Taxonomy" id="429131"/>
    <lineage>
        <taxon>Eukaryota</taxon>
        <taxon>Discoba</taxon>
        <taxon>Euglenozoa</taxon>
        <taxon>Kinetoplastea</taxon>
        <taxon>Metakinetoplastina</taxon>
        <taxon>Trypanosomatida</taxon>
        <taxon>Trypanosomatidae</taxon>
        <taxon>Trypanosoma</taxon>
        <taxon>Herpetosoma</taxon>
    </lineage>
</organism>
<keyword evidence="3" id="KW-1185">Reference proteome</keyword>
<evidence type="ECO:0000256" key="1">
    <source>
        <dbReference type="SAM" id="Phobius"/>
    </source>
</evidence>
<name>A0A061IVQ9_TRYRA</name>
<dbReference type="AlphaFoldDB" id="A0A061IVQ9"/>
<keyword evidence="1" id="KW-0812">Transmembrane</keyword>
<dbReference type="Proteomes" id="UP000031737">
    <property type="component" value="Unassembled WGS sequence"/>
</dbReference>
<proteinExistence type="predicted"/>
<dbReference type="VEuPathDB" id="TriTrypDB:TRSC58_07324"/>
<evidence type="ECO:0000313" key="3">
    <source>
        <dbReference type="Proteomes" id="UP000031737"/>
    </source>
</evidence>
<dbReference type="EMBL" id="AUPL01007432">
    <property type="protein sequence ID" value="ESL05072.1"/>
    <property type="molecule type" value="Genomic_DNA"/>
</dbReference>